<protein>
    <submittedName>
        <fullName evidence="1">Uncharacterized protein</fullName>
    </submittedName>
</protein>
<evidence type="ECO:0000313" key="1">
    <source>
        <dbReference type="EMBL" id="MFD0942905.1"/>
    </source>
</evidence>
<reference evidence="2" key="1">
    <citation type="journal article" date="2019" name="Int. J. Syst. Evol. Microbiol.">
        <title>The Global Catalogue of Microorganisms (GCM) 10K type strain sequencing project: providing services to taxonomists for standard genome sequencing and annotation.</title>
        <authorList>
            <consortium name="The Broad Institute Genomics Platform"/>
            <consortium name="The Broad Institute Genome Sequencing Center for Infectious Disease"/>
            <person name="Wu L."/>
            <person name="Ma J."/>
        </authorList>
    </citation>
    <scope>NUCLEOTIDE SEQUENCE [LARGE SCALE GENOMIC DNA]</scope>
    <source>
        <strain evidence="2">CCUG 63563</strain>
    </source>
</reference>
<comment type="caution">
    <text evidence="1">The sequence shown here is derived from an EMBL/GenBank/DDBJ whole genome shotgun (WGS) entry which is preliminary data.</text>
</comment>
<sequence>MTLHVFLKDLNHQKQKLTKQQYKTIRGQALAGDVQGASKGLRKLMR</sequence>
<keyword evidence="2" id="KW-1185">Reference proteome</keyword>
<organism evidence="1 2">
    <name type="scientific">Savagea faecisuis</name>
    <dbReference type="NCBI Taxonomy" id="1274803"/>
    <lineage>
        <taxon>Bacteria</taxon>
        <taxon>Bacillati</taxon>
        <taxon>Bacillota</taxon>
        <taxon>Bacilli</taxon>
        <taxon>Bacillales</taxon>
        <taxon>Caryophanaceae</taxon>
        <taxon>Savagea</taxon>
    </lineage>
</organism>
<gene>
    <name evidence="1" type="ORF">ACFQ0V_03875</name>
</gene>
<name>A0ABW3GUR9_9BACL</name>
<dbReference type="EMBL" id="JBHTJF010000016">
    <property type="protein sequence ID" value="MFD0942905.1"/>
    <property type="molecule type" value="Genomic_DNA"/>
</dbReference>
<proteinExistence type="predicted"/>
<dbReference type="Proteomes" id="UP001596976">
    <property type="component" value="Unassembled WGS sequence"/>
</dbReference>
<accession>A0ABW3GUR9</accession>
<dbReference type="RefSeq" id="WP_381009916.1">
    <property type="nucleotide sequence ID" value="NZ_JBHTJF010000016.1"/>
</dbReference>
<evidence type="ECO:0000313" key="2">
    <source>
        <dbReference type="Proteomes" id="UP001596976"/>
    </source>
</evidence>